<dbReference type="PANTHER" id="PTHR30273">
    <property type="entry name" value="PERIPLASMIC SIGNAL SENSOR AND SIGMA FACTOR ACTIVATOR FECR-RELATED"/>
    <property type="match status" value="1"/>
</dbReference>
<evidence type="ECO:0000256" key="1">
    <source>
        <dbReference type="SAM" id="Phobius"/>
    </source>
</evidence>
<dbReference type="Gene3D" id="3.55.50.30">
    <property type="match status" value="1"/>
</dbReference>
<evidence type="ECO:0000313" key="4">
    <source>
        <dbReference type="EMBL" id="TKC56908.1"/>
    </source>
</evidence>
<reference evidence="4 5" key="1">
    <citation type="submission" date="2019-04" db="EMBL/GenBank/DDBJ databases">
        <title>Pedobacter sp. RP-1-16 sp. nov., isolated from Arctic soil.</title>
        <authorList>
            <person name="Dahal R.H."/>
            <person name="Kim D.-U."/>
        </authorList>
    </citation>
    <scope>NUCLEOTIDE SEQUENCE [LARGE SCALE GENOMIC DNA]</scope>
    <source>
        <strain evidence="4 5">RP-1-16</strain>
    </source>
</reference>
<evidence type="ECO:0000259" key="2">
    <source>
        <dbReference type="Pfam" id="PF04773"/>
    </source>
</evidence>
<feature type="transmembrane region" description="Helical" evidence="1">
    <location>
        <begin position="74"/>
        <end position="95"/>
    </location>
</feature>
<dbReference type="Gene3D" id="2.60.120.1440">
    <property type="match status" value="1"/>
</dbReference>
<feature type="domain" description="Protein FecR C-terminal" evidence="3">
    <location>
        <begin position="312"/>
        <end position="377"/>
    </location>
</feature>
<dbReference type="RefSeq" id="WP_136881823.1">
    <property type="nucleotide sequence ID" value="NZ_SWDX01000011.1"/>
</dbReference>
<evidence type="ECO:0000259" key="3">
    <source>
        <dbReference type="Pfam" id="PF16344"/>
    </source>
</evidence>
<dbReference type="Pfam" id="PF16344">
    <property type="entry name" value="FecR_C"/>
    <property type="match status" value="1"/>
</dbReference>
<feature type="domain" description="FecR protein" evidence="2">
    <location>
        <begin position="173"/>
        <end position="268"/>
    </location>
</feature>
<evidence type="ECO:0000313" key="5">
    <source>
        <dbReference type="Proteomes" id="UP000309594"/>
    </source>
</evidence>
<dbReference type="InterPro" id="IPR032508">
    <property type="entry name" value="FecR_C"/>
</dbReference>
<dbReference type="PANTHER" id="PTHR30273:SF2">
    <property type="entry name" value="PROTEIN FECR"/>
    <property type="match status" value="1"/>
</dbReference>
<sequence>MNRDQAKELIERYNEGLATAEERLWVENWYLDESLKYQLSDQESNFLHLKDEIWNGTLEKSGQPIKPKVLRLNVWSRIAAAVVLLIGCGLGLYFYNIGPKLKDGNAVVTDIAPGGNNAILTLANGKKIVLNDAAKGEISKQSGISVSKSNDGELIYTVVNGGEDVPTENTHNTISTPKGGQYTIILSDGTKVMLNSASSVTFPTSFKEGDRMVELNGEAYFEVAKHKNKRFRVVSGVQTVEVLGTHFNVNAYADEQTIKTTLLEGAVKVSTLKESALIEPGEQVVLDRGDANSIVKHRVNINKETAWINGIFSFEGDDLKSVMRQVARWYDVNVIYVGPISEEKYFGEISRSSKLSEVFKILELNNVNFDVVGKTVKVSYNQRPSTATSPKSIK</sequence>
<accession>A0A4U1G0K6</accession>
<gene>
    <name evidence="4" type="ORF">FBD94_22175</name>
</gene>
<dbReference type="EMBL" id="SWDX01000011">
    <property type="protein sequence ID" value="TKC56908.1"/>
    <property type="molecule type" value="Genomic_DNA"/>
</dbReference>
<dbReference type="AlphaFoldDB" id="A0A4U1G0K6"/>
<comment type="caution">
    <text evidence="4">The sequence shown here is derived from an EMBL/GenBank/DDBJ whole genome shotgun (WGS) entry which is preliminary data.</text>
</comment>
<keyword evidence="1" id="KW-0472">Membrane</keyword>
<keyword evidence="1" id="KW-1133">Transmembrane helix</keyword>
<dbReference type="InterPro" id="IPR006860">
    <property type="entry name" value="FecR"/>
</dbReference>
<dbReference type="GO" id="GO:0016989">
    <property type="term" value="F:sigma factor antagonist activity"/>
    <property type="evidence" value="ECO:0007669"/>
    <property type="project" value="TreeGrafter"/>
</dbReference>
<organism evidence="4 5">
    <name type="scientific">Pedobacter hiemivivus</name>
    <dbReference type="NCBI Taxonomy" id="2530454"/>
    <lineage>
        <taxon>Bacteria</taxon>
        <taxon>Pseudomonadati</taxon>
        <taxon>Bacteroidota</taxon>
        <taxon>Sphingobacteriia</taxon>
        <taxon>Sphingobacteriales</taxon>
        <taxon>Sphingobacteriaceae</taxon>
        <taxon>Pedobacter</taxon>
    </lineage>
</organism>
<proteinExistence type="predicted"/>
<dbReference type="Pfam" id="PF04773">
    <property type="entry name" value="FecR"/>
    <property type="match status" value="1"/>
</dbReference>
<dbReference type="Proteomes" id="UP000309594">
    <property type="component" value="Unassembled WGS sequence"/>
</dbReference>
<dbReference type="InterPro" id="IPR012373">
    <property type="entry name" value="Ferrdict_sens_TM"/>
</dbReference>
<name>A0A4U1G0K6_9SPHI</name>
<protein>
    <submittedName>
        <fullName evidence="4">FecR family protein</fullName>
    </submittedName>
</protein>
<keyword evidence="1" id="KW-0812">Transmembrane</keyword>